<dbReference type="OrthoDB" id="3535759at2"/>
<dbReference type="Proteomes" id="UP000483004">
    <property type="component" value="Unassembled WGS sequence"/>
</dbReference>
<sequence>MTTIDPAEQESPNGGAATGADAGGSYLGDLGKASPAGSGNADPGPGQVLSALAILSAEQGETRAHLAELRDHLGDVLEQVGNLDKLVSDVPILSGRLASLTDAVDQLLRQPEDSKTRPVDLAHVPPEERREVLGELVVWVRDVLFTGWPWTQDALRPCWLHHPDLVNGMLWLRAAYNAAYDMPKAQPHAAGDFHRWLDDVMDRAAGRTEQCPEPGAPDPHPVPAAPRDDTATLDAVMRRPGLDEICEELYRLMQIRPDTGYAPGDVEAATQRTRQIIAETGVTEEQFNEYVRSRRATPQAGDASDRR</sequence>
<keyword evidence="3" id="KW-1185">Reference proteome</keyword>
<reference evidence="2 3" key="1">
    <citation type="submission" date="2019-09" db="EMBL/GenBank/DDBJ databases">
        <title>Actinomadura physcomitrii sp. nov., a novel actinomycete isolated from moss [Physcomitrium sphaericum (Ludw) Fuernr].</title>
        <authorList>
            <person name="Liu C."/>
            <person name="Zhuang X."/>
        </authorList>
    </citation>
    <scope>NUCLEOTIDE SEQUENCE [LARGE SCALE GENOMIC DNA]</scope>
    <source>
        <strain evidence="2 3">CYP1-1B</strain>
    </source>
</reference>
<name>A0A6L3VYA1_9ACTN</name>
<feature type="compositionally biased region" description="Pro residues" evidence="1">
    <location>
        <begin position="214"/>
        <end position="224"/>
    </location>
</feature>
<proteinExistence type="predicted"/>
<feature type="region of interest" description="Disordered" evidence="1">
    <location>
        <begin position="1"/>
        <end position="45"/>
    </location>
</feature>
<dbReference type="RefSeq" id="WP_151542438.1">
    <property type="nucleotide sequence ID" value="NZ_WBMR01000076.1"/>
</dbReference>
<accession>A0A6L3VYA1</accession>
<dbReference type="EMBL" id="WBMR01000076">
    <property type="protein sequence ID" value="KAB2376967.1"/>
    <property type="molecule type" value="Genomic_DNA"/>
</dbReference>
<feature type="region of interest" description="Disordered" evidence="1">
    <location>
        <begin position="206"/>
        <end position="228"/>
    </location>
</feature>
<evidence type="ECO:0000313" key="2">
    <source>
        <dbReference type="EMBL" id="KAB2376967.1"/>
    </source>
</evidence>
<gene>
    <name evidence="2" type="ORF">F9B16_24335</name>
</gene>
<evidence type="ECO:0000256" key="1">
    <source>
        <dbReference type="SAM" id="MobiDB-lite"/>
    </source>
</evidence>
<organism evidence="2 3">
    <name type="scientific">Actinomadura montaniterrae</name>
    <dbReference type="NCBI Taxonomy" id="1803903"/>
    <lineage>
        <taxon>Bacteria</taxon>
        <taxon>Bacillati</taxon>
        <taxon>Actinomycetota</taxon>
        <taxon>Actinomycetes</taxon>
        <taxon>Streptosporangiales</taxon>
        <taxon>Thermomonosporaceae</taxon>
        <taxon>Actinomadura</taxon>
    </lineage>
</organism>
<dbReference type="AlphaFoldDB" id="A0A6L3VYA1"/>
<evidence type="ECO:0000313" key="3">
    <source>
        <dbReference type="Proteomes" id="UP000483004"/>
    </source>
</evidence>
<feature type="region of interest" description="Disordered" evidence="1">
    <location>
        <begin position="288"/>
        <end position="307"/>
    </location>
</feature>
<protein>
    <submittedName>
        <fullName evidence="2">Uncharacterized protein</fullName>
    </submittedName>
</protein>
<comment type="caution">
    <text evidence="2">The sequence shown here is derived from an EMBL/GenBank/DDBJ whole genome shotgun (WGS) entry which is preliminary data.</text>
</comment>